<keyword evidence="3" id="KW-1185">Reference proteome</keyword>
<dbReference type="PROSITE" id="PS50181">
    <property type="entry name" value="FBOX"/>
    <property type="match status" value="1"/>
</dbReference>
<sequence>MSESVSLVPTGINELPDELLTKILSFVPYSAEQHATLTDVSTRFERIANSGSYRMQALRAQFPEITALHDIRTVTMLEFSGIAMVSSKLETLSQTLCPDDANETRRYMLLTGLHILEHLLNISHIMNLDSNQRMTLARWSMEHTLCGLARYSVRYAIAQLYHAFYPPGSAIAPFRTVAARVSQVSPELLPLTEVLKVRAFESTVLSMPNLRSVTQLVRQKHDTTVILETLKRGTPLVLSMVNGTPTNGVLSGPDFMSENRRLDWAKGYLWRPLSKEDSLVSIDSLPNFTHKAPYSEVVGSFVEEYWTSLALEIHFDDDPLKSLHPDTPLISLKLLGESLLLKAQNIGLCGGPEELQLPCSLENMLDKLNGLDAAS</sequence>
<evidence type="ECO:0000259" key="1">
    <source>
        <dbReference type="PROSITE" id="PS50181"/>
    </source>
</evidence>
<dbReference type="RefSeq" id="XP_064733748.1">
    <property type="nucleotide sequence ID" value="XM_064871295.1"/>
</dbReference>
<name>A0ABR0RYI9_9EURO</name>
<protein>
    <recommendedName>
        <fullName evidence="1">F-box domain-containing protein</fullName>
    </recommendedName>
</protein>
<dbReference type="EMBL" id="JAVHJV010000002">
    <property type="protein sequence ID" value="KAK5945658.1"/>
    <property type="molecule type" value="Genomic_DNA"/>
</dbReference>
<evidence type="ECO:0000313" key="3">
    <source>
        <dbReference type="Proteomes" id="UP001334248"/>
    </source>
</evidence>
<dbReference type="InterPro" id="IPR001810">
    <property type="entry name" value="F-box_dom"/>
</dbReference>
<accession>A0ABR0RYI9</accession>
<comment type="caution">
    <text evidence="2">The sequence shown here is derived from an EMBL/GenBank/DDBJ whole genome shotgun (WGS) entry which is preliminary data.</text>
</comment>
<reference evidence="2 3" key="1">
    <citation type="journal article" date="2023" name="Res Sq">
        <title>Genomic and morphological characterization of Knufia obscura isolated from the Mars 2020 spacecraft assembly facility.</title>
        <authorList>
            <person name="Chander A.M."/>
            <person name="Teixeira M.M."/>
            <person name="Singh N.K."/>
            <person name="Williams M.P."/>
            <person name="Parker C.W."/>
            <person name="Leo P."/>
            <person name="Stajich J.E."/>
            <person name="Torok T."/>
            <person name="Tighe S."/>
            <person name="Mason C.E."/>
            <person name="Venkateswaran K."/>
        </authorList>
    </citation>
    <scope>NUCLEOTIDE SEQUENCE [LARGE SCALE GENOMIC DNA]</scope>
    <source>
        <strain evidence="2 3">CCFEE 5817</strain>
    </source>
</reference>
<organism evidence="2 3">
    <name type="scientific">Knufia obscura</name>
    <dbReference type="NCBI Taxonomy" id="1635080"/>
    <lineage>
        <taxon>Eukaryota</taxon>
        <taxon>Fungi</taxon>
        <taxon>Dikarya</taxon>
        <taxon>Ascomycota</taxon>
        <taxon>Pezizomycotina</taxon>
        <taxon>Eurotiomycetes</taxon>
        <taxon>Chaetothyriomycetidae</taxon>
        <taxon>Chaetothyriales</taxon>
        <taxon>Trichomeriaceae</taxon>
        <taxon>Knufia</taxon>
    </lineage>
</organism>
<dbReference type="GeneID" id="89996313"/>
<evidence type="ECO:0000313" key="2">
    <source>
        <dbReference type="EMBL" id="KAK5945658.1"/>
    </source>
</evidence>
<dbReference type="Proteomes" id="UP001334248">
    <property type="component" value="Unassembled WGS sequence"/>
</dbReference>
<proteinExistence type="predicted"/>
<dbReference type="InterPro" id="IPR036047">
    <property type="entry name" value="F-box-like_dom_sf"/>
</dbReference>
<gene>
    <name evidence="2" type="ORF">PMZ80_002864</name>
</gene>
<dbReference type="SUPFAM" id="SSF81383">
    <property type="entry name" value="F-box domain"/>
    <property type="match status" value="1"/>
</dbReference>
<feature type="domain" description="F-box" evidence="1">
    <location>
        <begin position="9"/>
        <end position="58"/>
    </location>
</feature>